<gene>
    <name evidence="1" type="ORF">MetMK1DRAFT_00007970</name>
</gene>
<keyword evidence="2" id="KW-1185">Reference proteome</keyword>
<evidence type="ECO:0000313" key="1">
    <source>
        <dbReference type="EMBL" id="EHP70295.1"/>
    </source>
</evidence>
<dbReference type="Proteomes" id="UP000003980">
    <property type="component" value="Unassembled WGS sequence"/>
</dbReference>
<dbReference type="HOGENOM" id="CLU_3393280_0_0_2"/>
<accession>H2C224</accession>
<evidence type="ECO:0000313" key="2">
    <source>
        <dbReference type="Proteomes" id="UP000003980"/>
    </source>
</evidence>
<feature type="non-terminal residue" evidence="1">
    <location>
        <position position="33"/>
    </location>
</feature>
<dbReference type="EMBL" id="JH597761">
    <property type="protein sequence ID" value="EHP70295.1"/>
    <property type="molecule type" value="Genomic_DNA"/>
</dbReference>
<proteinExistence type="predicted"/>
<dbReference type="AlphaFoldDB" id="H2C224"/>
<protein>
    <submittedName>
        <fullName evidence="1">Uncharacterized protein</fullName>
    </submittedName>
</protein>
<name>H2C224_9CREN</name>
<organism evidence="1 2">
    <name type="scientific">Metallosphaera yellowstonensis MK1</name>
    <dbReference type="NCBI Taxonomy" id="671065"/>
    <lineage>
        <taxon>Archaea</taxon>
        <taxon>Thermoproteota</taxon>
        <taxon>Thermoprotei</taxon>
        <taxon>Sulfolobales</taxon>
        <taxon>Sulfolobaceae</taxon>
        <taxon>Metallosphaera</taxon>
    </lineage>
</organism>
<sequence length="33" mass="3560">MEGLEVLSGLVKGQVVIVDDTVNHDALGRREPL</sequence>
<dbReference type="STRING" id="671065.MetMK1DRAFT_00007970"/>
<reference evidence="1 2" key="1">
    <citation type="submission" date="2012-01" db="EMBL/GenBank/DDBJ databases">
        <title>Improved High-Quality Draft sequence of Metallosphaera yellowstonensis MK1.</title>
        <authorList>
            <consortium name="US DOE Joint Genome Institute"/>
            <person name="Lucas S."/>
            <person name="Han J."/>
            <person name="Cheng J.-F."/>
            <person name="Goodwin L."/>
            <person name="Pitluck S."/>
            <person name="Peters L."/>
            <person name="Teshima H."/>
            <person name="Detter J.C."/>
            <person name="Han C."/>
            <person name="Tapia R."/>
            <person name="Land M."/>
            <person name="Hauser L."/>
            <person name="Kyrpides N."/>
            <person name="Kozubal M."/>
            <person name="Macur R.E."/>
            <person name="Jay Z."/>
            <person name="Inskeep W."/>
            <person name="Woyke T."/>
        </authorList>
    </citation>
    <scope>NUCLEOTIDE SEQUENCE [LARGE SCALE GENOMIC DNA]</scope>
    <source>
        <strain evidence="1 2">MK1</strain>
    </source>
</reference>